<keyword evidence="3 6" id="KW-0812">Transmembrane</keyword>
<evidence type="ECO:0000313" key="7">
    <source>
        <dbReference type="EMBL" id="EFW05067.1"/>
    </source>
</evidence>
<feature type="transmembrane region" description="Helical" evidence="6">
    <location>
        <begin position="26"/>
        <end position="47"/>
    </location>
</feature>
<dbReference type="OrthoDB" id="1653898at2"/>
<dbReference type="AlphaFoldDB" id="E7GA59"/>
<keyword evidence="5 6" id="KW-0472">Membrane</keyword>
<proteinExistence type="inferred from homology"/>
<keyword evidence="4 6" id="KW-1133">Transmembrane helix</keyword>
<dbReference type="InterPro" id="IPR012506">
    <property type="entry name" value="TMEM86B-like"/>
</dbReference>
<accession>E7GA59</accession>
<reference evidence="7 8" key="1">
    <citation type="submission" date="2010-12" db="EMBL/GenBank/DDBJ databases">
        <title>The Genome Sequence of Coprobacillus sp. strain 29_1.</title>
        <authorList>
            <consortium name="The Broad Institute Genome Sequencing Platform"/>
            <person name="Earl A."/>
            <person name="Ward D."/>
            <person name="Feldgarden M."/>
            <person name="Gevers D."/>
            <person name="Daigneault M."/>
            <person name="Sibley C.D."/>
            <person name="White A."/>
            <person name="Strauss J."/>
            <person name="Allen-Vercoe E."/>
            <person name="Young S.K."/>
            <person name="Zeng Q."/>
            <person name="Gargeya S."/>
            <person name="Fitzgerald M."/>
            <person name="Haas B."/>
            <person name="Abouelleil A."/>
            <person name="Alvarado L."/>
            <person name="Arachchi H.M."/>
            <person name="Berlin A."/>
            <person name="Brown A."/>
            <person name="Chapman S.B."/>
            <person name="Chen Z."/>
            <person name="Dunbar C."/>
            <person name="Freedman E."/>
            <person name="Gearin G."/>
            <person name="Gellesch M."/>
            <person name="Goldberg J."/>
            <person name="Griggs A."/>
            <person name="Gujja S."/>
            <person name="Heilman E."/>
            <person name="Heiman D."/>
            <person name="Howarth C."/>
            <person name="Larson L."/>
            <person name="Lui A."/>
            <person name="MacDonald P.J.P."/>
            <person name="Mehta T."/>
            <person name="Montmayeur A."/>
            <person name="Murphy C."/>
            <person name="Neiman D."/>
            <person name="Pearson M."/>
            <person name="Priest M."/>
            <person name="Roberts A."/>
            <person name="Saif S."/>
            <person name="Shea T."/>
            <person name="Shenoy N."/>
            <person name="Sisk P."/>
            <person name="Stolte C."/>
            <person name="Sykes S."/>
            <person name="White J."/>
            <person name="Yandava C."/>
            <person name="Nusbaum C."/>
            <person name="Birren B."/>
        </authorList>
    </citation>
    <scope>NUCLEOTIDE SEQUENCE [LARGE SCALE GENOMIC DNA]</scope>
    <source>
        <strain evidence="7 8">29_1</strain>
    </source>
</reference>
<feature type="transmembrane region" description="Helical" evidence="6">
    <location>
        <begin position="135"/>
        <end position="154"/>
    </location>
</feature>
<dbReference type="Proteomes" id="UP000003157">
    <property type="component" value="Unassembled WGS sequence"/>
</dbReference>
<sequence length="213" mass="24285">MIVMLFAVYSIFVIMMLLSIKKKSYIIFKTLNSLAFIAVAVYCGMTSDRVSMMVGLLPGLIGCLAGDFMLATQYKKSFLYGLTCFLIANLCFVIYFINFQSLSIIEFILPVASIMIVIALSYLPRMDYGVYDKAILAYAFMITLAMVRSVVVYLTLSTPMFLFSMVGFILYFLSDIILLFEKFFECRLKDILTVFNLITYFYGLFFIALSLVK</sequence>
<evidence type="ECO:0000256" key="5">
    <source>
        <dbReference type="ARBA" id="ARBA00023136"/>
    </source>
</evidence>
<dbReference type="STRING" id="100884.GCA_000269565_03491"/>
<evidence type="ECO:0000256" key="4">
    <source>
        <dbReference type="ARBA" id="ARBA00022989"/>
    </source>
</evidence>
<dbReference type="Pfam" id="PF07947">
    <property type="entry name" value="YhhN"/>
    <property type="match status" value="1"/>
</dbReference>
<dbReference type="EMBL" id="ADKX01000030">
    <property type="protein sequence ID" value="EFW05067.1"/>
    <property type="molecule type" value="Genomic_DNA"/>
</dbReference>
<evidence type="ECO:0000256" key="2">
    <source>
        <dbReference type="ARBA" id="ARBA00007375"/>
    </source>
</evidence>
<evidence type="ECO:0008006" key="9">
    <source>
        <dbReference type="Google" id="ProtNLM"/>
    </source>
</evidence>
<gene>
    <name evidence="7" type="ORF">HMPREF9488_01649</name>
</gene>
<evidence type="ECO:0000256" key="1">
    <source>
        <dbReference type="ARBA" id="ARBA00004141"/>
    </source>
</evidence>
<feature type="transmembrane region" description="Helical" evidence="6">
    <location>
        <begin position="192"/>
        <end position="212"/>
    </location>
</feature>
<feature type="transmembrane region" description="Helical" evidence="6">
    <location>
        <begin position="103"/>
        <end position="123"/>
    </location>
</feature>
<feature type="transmembrane region" description="Helical" evidence="6">
    <location>
        <begin position="6"/>
        <end position="21"/>
    </location>
</feature>
<evidence type="ECO:0000313" key="8">
    <source>
        <dbReference type="Proteomes" id="UP000003157"/>
    </source>
</evidence>
<evidence type="ECO:0000256" key="3">
    <source>
        <dbReference type="ARBA" id="ARBA00022692"/>
    </source>
</evidence>
<protein>
    <recommendedName>
        <fullName evidence="9">YhhN family protein</fullName>
    </recommendedName>
</protein>
<dbReference type="GO" id="GO:0016787">
    <property type="term" value="F:hydrolase activity"/>
    <property type="evidence" value="ECO:0007669"/>
    <property type="project" value="TreeGrafter"/>
</dbReference>
<dbReference type="GO" id="GO:0016020">
    <property type="term" value="C:membrane"/>
    <property type="evidence" value="ECO:0007669"/>
    <property type="project" value="UniProtKB-SubCell"/>
</dbReference>
<comment type="caution">
    <text evidence="7">The sequence shown here is derived from an EMBL/GenBank/DDBJ whole genome shotgun (WGS) entry which is preliminary data.</text>
</comment>
<organism evidence="7 8">
    <name type="scientific">Coprobacillus cateniformis</name>
    <dbReference type="NCBI Taxonomy" id="100884"/>
    <lineage>
        <taxon>Bacteria</taxon>
        <taxon>Bacillati</taxon>
        <taxon>Bacillota</taxon>
        <taxon>Erysipelotrichia</taxon>
        <taxon>Erysipelotrichales</taxon>
        <taxon>Coprobacillaceae</taxon>
        <taxon>Coprobacillus</taxon>
    </lineage>
</organism>
<feature type="transmembrane region" description="Helical" evidence="6">
    <location>
        <begin position="53"/>
        <end position="71"/>
    </location>
</feature>
<dbReference type="HOGENOM" id="CLU_1292592_0_0_9"/>
<dbReference type="PANTHER" id="PTHR31885:SF6">
    <property type="entry name" value="GH04784P"/>
    <property type="match status" value="1"/>
</dbReference>
<keyword evidence="8" id="KW-1185">Reference proteome</keyword>
<comment type="similarity">
    <text evidence="2">Belongs to the TMEM86 family.</text>
</comment>
<feature type="transmembrane region" description="Helical" evidence="6">
    <location>
        <begin position="160"/>
        <end position="180"/>
    </location>
</feature>
<name>E7GA59_9FIRM</name>
<comment type="subcellular location">
    <subcellularLocation>
        <location evidence="1">Membrane</location>
        <topology evidence="1">Multi-pass membrane protein</topology>
    </subcellularLocation>
</comment>
<evidence type="ECO:0000256" key="6">
    <source>
        <dbReference type="SAM" id="Phobius"/>
    </source>
</evidence>
<feature type="transmembrane region" description="Helical" evidence="6">
    <location>
        <begin position="78"/>
        <end position="97"/>
    </location>
</feature>
<dbReference type="eggNOG" id="ENOG50334KR">
    <property type="taxonomic scope" value="Bacteria"/>
</dbReference>
<dbReference type="PANTHER" id="PTHR31885">
    <property type="entry name" value="GH04784P"/>
    <property type="match status" value="1"/>
</dbReference>